<reference evidence="1" key="2">
    <citation type="submission" date="2025-09" db="UniProtKB">
        <authorList>
            <consortium name="EnsemblPlants"/>
        </authorList>
    </citation>
    <scope>IDENTIFICATION</scope>
</reference>
<organism evidence="1 2">
    <name type="scientific">Avena sativa</name>
    <name type="common">Oat</name>
    <dbReference type="NCBI Taxonomy" id="4498"/>
    <lineage>
        <taxon>Eukaryota</taxon>
        <taxon>Viridiplantae</taxon>
        <taxon>Streptophyta</taxon>
        <taxon>Embryophyta</taxon>
        <taxon>Tracheophyta</taxon>
        <taxon>Spermatophyta</taxon>
        <taxon>Magnoliopsida</taxon>
        <taxon>Liliopsida</taxon>
        <taxon>Poales</taxon>
        <taxon>Poaceae</taxon>
        <taxon>BOP clade</taxon>
        <taxon>Pooideae</taxon>
        <taxon>Poodae</taxon>
        <taxon>Poeae</taxon>
        <taxon>Poeae Chloroplast Group 1 (Aveneae type)</taxon>
        <taxon>Aveninae</taxon>
        <taxon>Avena</taxon>
    </lineage>
</organism>
<dbReference type="Proteomes" id="UP001732700">
    <property type="component" value="Chromosome 4D"/>
</dbReference>
<evidence type="ECO:0000313" key="1">
    <source>
        <dbReference type="EnsemblPlants" id="AVESA.00010b.r2.4DG0737570.1.CDS"/>
    </source>
</evidence>
<evidence type="ECO:0000313" key="2">
    <source>
        <dbReference type="Proteomes" id="UP001732700"/>
    </source>
</evidence>
<protein>
    <submittedName>
        <fullName evidence="1">Uncharacterized protein</fullName>
    </submittedName>
</protein>
<sequence>MGICQGLCYLHEEQKIVHLDLKPQNILLDQNMVPKITDFGLSRIFQSEQTRTMTSHNPGTLGYMAPEYLFRGKISYKADIYSLGVVLLQIITGTNRIPDRLNIENELEIWRNKLEKSQFKQVEACAEIARQCTEANPEDKPSTIKGIIERLGKTESTDQCNQIGSSCSTVLHSEKVATELGGEASSEIIPMSEHPHIFSMDVHPTRPWIITSHYKSQFCIWDYQRKVMVREVAIQRKDTSSSTAKFIQREQWIMAGDYDGNIHVYNDDDTMKQVKTWRPHKAMITSLAIHPTETYVLSASNNYAIKLWNWTAAEFLEPHRKFKGHKGSVYQIAFNPMDPNTFASVSEDKTIKIWKLGSSQCTHTLTGHSLQVRCLHYFTQGNKHFLITGSDDKTAKVWDLQINECVKTLEGHTDRVSAVCSHPMLPKLLTGSFDGTVRLWNSTTFRLESTLNFGLKEVHAIGCSMKDFRSSPCWCPCKSTLFFNGDLFYEVDGSNEFSIIIPSTQEI</sequence>
<name>A0ACD5X8X2_AVESA</name>
<reference evidence="1" key="1">
    <citation type="submission" date="2021-05" db="EMBL/GenBank/DDBJ databases">
        <authorList>
            <person name="Scholz U."/>
            <person name="Mascher M."/>
            <person name="Fiebig A."/>
        </authorList>
    </citation>
    <scope>NUCLEOTIDE SEQUENCE [LARGE SCALE GENOMIC DNA]</scope>
</reference>
<proteinExistence type="predicted"/>
<dbReference type="EnsemblPlants" id="AVESA.00010b.r2.4DG0737570.1">
    <property type="protein sequence ID" value="AVESA.00010b.r2.4DG0737570.1.CDS"/>
    <property type="gene ID" value="AVESA.00010b.r2.4DG0737570"/>
</dbReference>
<accession>A0ACD5X8X2</accession>
<keyword evidence="2" id="KW-1185">Reference proteome</keyword>